<organism evidence="3 4">
    <name type="scientific">Paracholeplasma manati</name>
    <dbReference type="NCBI Taxonomy" id="591373"/>
    <lineage>
        <taxon>Bacteria</taxon>
        <taxon>Bacillati</taxon>
        <taxon>Mycoplasmatota</taxon>
        <taxon>Mollicutes</taxon>
        <taxon>Acholeplasmatales</taxon>
        <taxon>Acholeplasmataceae</taxon>
        <taxon>Paracholeplasma</taxon>
    </lineage>
</organism>
<accession>A0ABT2Y7N3</accession>
<reference evidence="3" key="1">
    <citation type="submission" date="2022-09" db="EMBL/GenBank/DDBJ databases">
        <title>Novel Mycoplasma species identified in domestic and wild animals.</title>
        <authorList>
            <person name="Volokhov D.V."/>
            <person name="Furtak V.A."/>
            <person name="Zagorodnyaya T.A."/>
        </authorList>
    </citation>
    <scope>NUCLEOTIDE SEQUENCE</scope>
    <source>
        <strain evidence="3">Oakley</strain>
    </source>
</reference>
<evidence type="ECO:0000313" key="3">
    <source>
        <dbReference type="EMBL" id="MCV2232762.1"/>
    </source>
</evidence>
<keyword evidence="1" id="KW-0732">Signal</keyword>
<dbReference type="Pfam" id="PF00173">
    <property type="entry name" value="Cyt-b5"/>
    <property type="match status" value="1"/>
</dbReference>
<feature type="domain" description="Cytochrome b5 heme-binding" evidence="2">
    <location>
        <begin position="32"/>
        <end position="104"/>
    </location>
</feature>
<sequence length="106" mass="11138">MKKVLLLIGLLMTMTFIVGCTSNTPEVEEQTFTLAELANFDGQSGRQAYVAVDGVVYDVTNADNWTNGSHNGQRLAGTDASAVILSSPHGKSVLAGLPVVGTLIND</sequence>
<feature type="chain" id="PRO_5045327427" description="Cytochrome b5 heme-binding domain-containing protein" evidence="1">
    <location>
        <begin position="20"/>
        <end position="106"/>
    </location>
</feature>
<comment type="caution">
    <text evidence="3">The sequence shown here is derived from an EMBL/GenBank/DDBJ whole genome shotgun (WGS) entry which is preliminary data.</text>
</comment>
<dbReference type="InterPro" id="IPR001199">
    <property type="entry name" value="Cyt_B5-like_heme/steroid-bd"/>
</dbReference>
<feature type="signal peptide" evidence="1">
    <location>
        <begin position="1"/>
        <end position="19"/>
    </location>
</feature>
<dbReference type="EMBL" id="JAOVQM010000009">
    <property type="protein sequence ID" value="MCV2232762.1"/>
    <property type="molecule type" value="Genomic_DNA"/>
</dbReference>
<dbReference type="InterPro" id="IPR036400">
    <property type="entry name" value="Cyt_B5-like_heme/steroid_sf"/>
</dbReference>
<dbReference type="Proteomes" id="UP001177160">
    <property type="component" value="Unassembled WGS sequence"/>
</dbReference>
<dbReference type="SUPFAM" id="SSF55856">
    <property type="entry name" value="Cytochrome b5-like heme/steroid binding domain"/>
    <property type="match status" value="1"/>
</dbReference>
<dbReference type="SMART" id="SM01117">
    <property type="entry name" value="Cyt-b5"/>
    <property type="match status" value="1"/>
</dbReference>
<evidence type="ECO:0000256" key="1">
    <source>
        <dbReference type="SAM" id="SignalP"/>
    </source>
</evidence>
<dbReference type="PROSITE" id="PS51257">
    <property type="entry name" value="PROKAR_LIPOPROTEIN"/>
    <property type="match status" value="1"/>
</dbReference>
<dbReference type="Gene3D" id="3.10.120.10">
    <property type="entry name" value="Cytochrome b5-like heme/steroid binding domain"/>
    <property type="match status" value="1"/>
</dbReference>
<proteinExistence type="predicted"/>
<gene>
    <name evidence="3" type="ORF">N7548_08015</name>
</gene>
<evidence type="ECO:0000313" key="4">
    <source>
        <dbReference type="Proteomes" id="UP001177160"/>
    </source>
</evidence>
<evidence type="ECO:0000259" key="2">
    <source>
        <dbReference type="SMART" id="SM01117"/>
    </source>
</evidence>
<name>A0ABT2Y7N3_9MOLU</name>
<keyword evidence="4" id="KW-1185">Reference proteome</keyword>
<protein>
    <recommendedName>
        <fullName evidence="2">Cytochrome b5 heme-binding domain-containing protein</fullName>
    </recommendedName>
</protein>